<comment type="subunit">
    <text evidence="5">Monomer.</text>
</comment>
<dbReference type="SUPFAM" id="SSF51905">
    <property type="entry name" value="FAD/NAD(P)-binding domain"/>
    <property type="match status" value="1"/>
</dbReference>
<evidence type="ECO:0000256" key="5">
    <source>
        <dbReference type="HAMAP-Rule" id="MF_00845"/>
    </source>
</evidence>
<name>A0A7Z2V7K1_XANCA</name>
<dbReference type="RefSeq" id="WP_168968486.1">
    <property type="nucleotide sequence ID" value="NZ_CP051651.1"/>
</dbReference>
<feature type="binding site" evidence="5">
    <location>
        <position position="47"/>
    </location>
    <ligand>
        <name>FAD</name>
        <dbReference type="ChEBI" id="CHEBI:57692"/>
    </ligand>
</feature>
<evidence type="ECO:0000259" key="6">
    <source>
        <dbReference type="Pfam" id="PF01494"/>
    </source>
</evidence>
<reference evidence="7 8" key="2">
    <citation type="submission" date="2020-04" db="EMBL/GenBank/DDBJ databases">
        <authorList>
            <person name="Fomenkov A."/>
            <person name="Anton B.P."/>
            <person name="Roberts R.J."/>
        </authorList>
    </citation>
    <scope>NUCLEOTIDE SEQUENCE [LARGE SCALE GENOMIC DNA]</scope>
    <source>
        <strain evidence="7 8">NEB122</strain>
    </source>
</reference>
<evidence type="ECO:0000256" key="2">
    <source>
        <dbReference type="ARBA" id="ARBA00022827"/>
    </source>
</evidence>
<dbReference type="GO" id="GO:0005737">
    <property type="term" value="C:cytoplasm"/>
    <property type="evidence" value="ECO:0007669"/>
    <property type="project" value="UniProtKB-SubCell"/>
</dbReference>
<organism evidence="7 8">
    <name type="scientific">Xanthomonas campestris pv. badrii</name>
    <dbReference type="NCBI Taxonomy" id="149696"/>
    <lineage>
        <taxon>Bacteria</taxon>
        <taxon>Pseudomonadati</taxon>
        <taxon>Pseudomonadota</taxon>
        <taxon>Gammaproteobacteria</taxon>
        <taxon>Lysobacterales</taxon>
        <taxon>Lysobacteraceae</taxon>
        <taxon>Xanthomonas</taxon>
    </lineage>
</organism>
<evidence type="ECO:0000256" key="3">
    <source>
        <dbReference type="ARBA" id="ARBA00023002"/>
    </source>
</evidence>
<dbReference type="InterPro" id="IPR036188">
    <property type="entry name" value="FAD/NAD-bd_sf"/>
</dbReference>
<dbReference type="InterPro" id="IPR043683">
    <property type="entry name" value="TetX_monooxygenase"/>
</dbReference>
<dbReference type="GO" id="GO:0004497">
    <property type="term" value="F:monooxygenase activity"/>
    <property type="evidence" value="ECO:0007669"/>
    <property type="project" value="UniProtKB-UniRule"/>
</dbReference>
<comment type="domain">
    <text evidence="5">Consists of an N-terminal FAD-binding domain with a Rossman fold and a C-terminal substrate-binding domain.</text>
</comment>
<comment type="catalytic activity">
    <reaction evidence="5">
        <text>a tetracycline + NADPH + O2 + H(+) = an 11a-hydroxytetracycline + NADP(+) + H2O</text>
        <dbReference type="Rhea" id="RHEA:61444"/>
        <dbReference type="ChEBI" id="CHEBI:15377"/>
        <dbReference type="ChEBI" id="CHEBI:15378"/>
        <dbReference type="ChEBI" id="CHEBI:15379"/>
        <dbReference type="ChEBI" id="CHEBI:57783"/>
        <dbReference type="ChEBI" id="CHEBI:58349"/>
        <dbReference type="ChEBI" id="CHEBI:144644"/>
        <dbReference type="ChEBI" id="CHEBI:144645"/>
    </reaction>
</comment>
<accession>A0A7Z2V7K1</accession>
<keyword evidence="3 5" id="KW-0560">Oxidoreductase</keyword>
<dbReference type="EMBL" id="CP051651">
    <property type="protein sequence ID" value="QJD66467.1"/>
    <property type="molecule type" value="Genomic_DNA"/>
</dbReference>
<dbReference type="GO" id="GO:0046677">
    <property type="term" value="P:response to antibiotic"/>
    <property type="evidence" value="ECO:0007669"/>
    <property type="project" value="InterPro"/>
</dbReference>
<dbReference type="PRINTS" id="PR00420">
    <property type="entry name" value="RNGMNOXGNASE"/>
</dbReference>
<comment type="function">
    <text evidence="5">An FAD-requiring monooxygenase active on some tetracycline antibiotic derivatives, which leads to their inactivation. Hydroxylates carbon 11a of tetracycline and some analogs.</text>
</comment>
<dbReference type="GO" id="GO:0071949">
    <property type="term" value="F:FAD binding"/>
    <property type="evidence" value="ECO:0007669"/>
    <property type="project" value="InterPro"/>
</dbReference>
<proteinExistence type="inferred from homology"/>
<comment type="cofactor">
    <cofactor evidence="5">
        <name>FAD</name>
        <dbReference type="ChEBI" id="CHEBI:57692"/>
    </cofactor>
</comment>
<sequence>MDNGIAIVGAGLGGLTLARVLQVHGIPATVYEAEASSHARHQGGMLDIHAHTGQHALEAAGLLEDFRRMINPGGETVRVLDRHAAVLYEELDDGTGSRPEVPRGALRKLLLDSLPDGMVRWDHKVTTVVPLGAGRHRLEFANGTSAETALLVGADGAWSRVRPLLTNATPMYAGLTFFETWMPNCKQHRPACSQAVGSGSMFAVEPGMGILAHAEPDNVLHAYVELQRPLTWAQQLSGLDASTAAKCVAGEFKGWSPVLTALITDGQVDPVIRPIYTLPVRHRWTRVAGVTALGDAAHLMIPSGEGANLAMLDGAELAAAIAARPGDLDAALGEYERAMFARGSQAAAEATKLSEIMFGPGSPKTLVDFFRPHRHNHAV</sequence>
<feature type="binding site" evidence="5">
    <location>
        <position position="40"/>
    </location>
    <ligand>
        <name>NADPH</name>
        <dbReference type="ChEBI" id="CHEBI:57783"/>
    </ligand>
</feature>
<dbReference type="Pfam" id="PF01494">
    <property type="entry name" value="FAD_binding_3"/>
    <property type="match status" value="1"/>
</dbReference>
<comment type="subcellular location">
    <subcellularLocation>
        <location evidence="5">Cytoplasm</location>
    </subcellularLocation>
</comment>
<comment type="similarity">
    <text evidence="5">Belongs to the aromatic-ring hydroxylase family. TetX subfamily.</text>
</comment>
<keyword evidence="4 5" id="KW-0503">Monooxygenase</keyword>
<keyword evidence="1 5" id="KW-0285">Flavoprotein</keyword>
<dbReference type="AlphaFoldDB" id="A0A7Z2V7K1"/>
<evidence type="ECO:0000256" key="1">
    <source>
        <dbReference type="ARBA" id="ARBA00022630"/>
    </source>
</evidence>
<dbReference type="InterPro" id="IPR002938">
    <property type="entry name" value="FAD-bd"/>
</dbReference>
<dbReference type="PANTHER" id="PTHR46972">
    <property type="entry name" value="MONOOXYGENASE ASQM-RELATED"/>
    <property type="match status" value="1"/>
</dbReference>
<reference evidence="7 8" key="1">
    <citation type="submission" date="2020-04" db="EMBL/GenBank/DDBJ databases">
        <title>Genome-Wide Identification of 5-Methylcytosine Sites in Bacterial Genomes By High-Throughput Sequencing of MspJI Restriction Fragments.</title>
        <authorList>
            <person name="Wu V."/>
        </authorList>
    </citation>
    <scope>NUCLEOTIDE SEQUENCE [LARGE SCALE GENOMIC DNA]</scope>
    <source>
        <strain evidence="7 8">NEB122</strain>
    </source>
</reference>
<dbReference type="EC" id="1.14.13.-" evidence="5"/>
<evidence type="ECO:0000313" key="7">
    <source>
        <dbReference type="EMBL" id="QJD66467.1"/>
    </source>
</evidence>
<keyword evidence="5" id="KW-0521">NADP</keyword>
<dbReference type="HAMAP" id="MF_00845">
    <property type="entry name" value="TetX_monooxygenase"/>
    <property type="match status" value="1"/>
</dbReference>
<protein>
    <recommendedName>
        <fullName evidence="5">Flavin-dependent monooxygenase</fullName>
    </recommendedName>
    <alternativeName>
        <fullName evidence="5">TetX monooxygenase</fullName>
        <shortName evidence="5">TetX</shortName>
        <ecNumber evidence="5">1.14.13.-</ecNumber>
    </alternativeName>
</protein>
<feature type="binding site" evidence="5">
    <location>
        <position position="103"/>
    </location>
    <ligand>
        <name>FAD</name>
        <dbReference type="ChEBI" id="CHEBI:57692"/>
    </ligand>
</feature>
<keyword evidence="2 5" id="KW-0274">FAD</keyword>
<keyword evidence="5" id="KW-0547">Nucleotide-binding</keyword>
<feature type="domain" description="FAD-binding" evidence="6">
    <location>
        <begin position="5"/>
        <end position="166"/>
    </location>
</feature>
<evidence type="ECO:0000313" key="8">
    <source>
        <dbReference type="Proteomes" id="UP000503498"/>
    </source>
</evidence>
<keyword evidence="5" id="KW-0963">Cytoplasm</keyword>
<gene>
    <name evidence="7" type="ORF">HG421_01150</name>
</gene>
<evidence type="ECO:0000256" key="4">
    <source>
        <dbReference type="ARBA" id="ARBA00023033"/>
    </source>
</evidence>
<feature type="binding site" evidence="5">
    <location>
        <position position="295"/>
    </location>
    <ligand>
        <name>FAD</name>
        <dbReference type="ChEBI" id="CHEBI:57692"/>
    </ligand>
</feature>
<dbReference type="PANTHER" id="PTHR46972:SF1">
    <property type="entry name" value="FAD DEPENDENT OXIDOREDUCTASE DOMAIN-CONTAINING PROTEIN"/>
    <property type="match status" value="1"/>
</dbReference>
<dbReference type="Gene3D" id="3.50.50.60">
    <property type="entry name" value="FAD/NAD(P)-binding domain"/>
    <property type="match status" value="1"/>
</dbReference>
<dbReference type="Proteomes" id="UP000503498">
    <property type="component" value="Chromosome"/>
</dbReference>